<organism evidence="10 11">
    <name type="scientific">Nocardia vermiculata</name>
    <dbReference type="NCBI Taxonomy" id="257274"/>
    <lineage>
        <taxon>Bacteria</taxon>
        <taxon>Bacillati</taxon>
        <taxon>Actinomycetota</taxon>
        <taxon>Actinomycetes</taxon>
        <taxon>Mycobacteriales</taxon>
        <taxon>Nocardiaceae</taxon>
        <taxon>Nocardia</taxon>
    </lineage>
</organism>
<dbReference type="Gene3D" id="3.30.200.20">
    <property type="entry name" value="Phosphorylase Kinase, domain 1"/>
    <property type="match status" value="1"/>
</dbReference>
<evidence type="ECO:0000256" key="1">
    <source>
        <dbReference type="ARBA" id="ARBA00012513"/>
    </source>
</evidence>
<dbReference type="PROSITE" id="PS00108">
    <property type="entry name" value="PROTEIN_KINASE_ST"/>
    <property type="match status" value="1"/>
</dbReference>
<dbReference type="AlphaFoldDB" id="A0A846XS45"/>
<dbReference type="PROSITE" id="PS00107">
    <property type="entry name" value="PROTEIN_KINASE_ATP"/>
    <property type="match status" value="1"/>
</dbReference>
<sequence length="519" mass="55847">MVDLRAEEVFAGYRIQGVLGRGGMGTVYLAHHPRLPRLTALKLLDPGLFADAEIRARFEREADVVARLDHPNIVTVHDRGQEGTFLWIAMQYVAGVDAASLGIVDANRAVRIITETAAALDHAHRHGVLHRDVKPANILLANAYSGEPERVLLADFGIARLRDDVGGLTRTGTFTATLAFAAPEQLAGGPVDHHCDQYSLACTLFGLLTGSAPFAATNPVALIEASMRQPPPPLSGRRPDIPPAVDAVLSRALAKRPDDRFASCSEFAAAVSEALATVGASAQTMVPIGVSRLQQSPLPAPPTVAQQWAPPPVYGQGYPAPQSNPSPVPPVVMKRIVRTKVSRRRLWILITVPAFTVFLVAVTGGIVYRNSQPTYPTVSKSPDDVTSVFPSALSASVDECTPKTTDTDNQNNGRMDVVTVSCQILRPASLSSYPESLFAGILDARIDSGQSRDVMSKNKGSTDTDYRFRSSDKSAEIFINNNTQASYRSARTLLVINFGFRKTVTADQLKAFLNATGLF</sequence>
<dbReference type="GO" id="GO:0004674">
    <property type="term" value="F:protein serine/threonine kinase activity"/>
    <property type="evidence" value="ECO:0007669"/>
    <property type="project" value="UniProtKB-KW"/>
</dbReference>
<accession>A0A846XS45</accession>
<reference evidence="10 11" key="1">
    <citation type="submission" date="2020-04" db="EMBL/GenBank/DDBJ databases">
        <title>MicrobeNet Type strains.</title>
        <authorList>
            <person name="Nicholson A.C."/>
        </authorList>
    </citation>
    <scope>NUCLEOTIDE SEQUENCE [LARGE SCALE GENOMIC DNA]</scope>
    <source>
        <strain evidence="10 11">JCM 12354</strain>
    </source>
</reference>
<protein>
    <recommendedName>
        <fullName evidence="1">non-specific serine/threonine protein kinase</fullName>
        <ecNumber evidence="1">2.7.11.1</ecNumber>
    </recommendedName>
</protein>
<dbReference type="PANTHER" id="PTHR43289:SF6">
    <property type="entry name" value="SERINE_THREONINE-PROTEIN KINASE NEKL-3"/>
    <property type="match status" value="1"/>
</dbReference>
<dbReference type="Proteomes" id="UP000565711">
    <property type="component" value="Unassembled WGS sequence"/>
</dbReference>
<dbReference type="InterPro" id="IPR008271">
    <property type="entry name" value="Ser/Thr_kinase_AS"/>
</dbReference>
<dbReference type="CDD" id="cd14014">
    <property type="entry name" value="STKc_PknB_like"/>
    <property type="match status" value="1"/>
</dbReference>
<evidence type="ECO:0000313" key="10">
    <source>
        <dbReference type="EMBL" id="NKY48912.1"/>
    </source>
</evidence>
<evidence type="ECO:0000256" key="5">
    <source>
        <dbReference type="ARBA" id="ARBA00022777"/>
    </source>
</evidence>
<dbReference type="PROSITE" id="PS50011">
    <property type="entry name" value="PROTEIN_KINASE_DOM"/>
    <property type="match status" value="1"/>
</dbReference>
<keyword evidence="8" id="KW-1133">Transmembrane helix</keyword>
<dbReference type="EC" id="2.7.11.1" evidence="1"/>
<evidence type="ECO:0000313" key="11">
    <source>
        <dbReference type="Proteomes" id="UP000565711"/>
    </source>
</evidence>
<feature type="binding site" evidence="7">
    <location>
        <position position="42"/>
    </location>
    <ligand>
        <name>ATP</name>
        <dbReference type="ChEBI" id="CHEBI:30616"/>
    </ligand>
</feature>
<keyword evidence="11" id="KW-1185">Reference proteome</keyword>
<keyword evidence="2" id="KW-0723">Serine/threonine-protein kinase</keyword>
<dbReference type="RefSeq" id="WP_067869771.1">
    <property type="nucleotide sequence ID" value="NZ_JAAXOP010000001.1"/>
</dbReference>
<dbReference type="PANTHER" id="PTHR43289">
    <property type="entry name" value="MITOGEN-ACTIVATED PROTEIN KINASE KINASE KINASE 20-RELATED"/>
    <property type="match status" value="1"/>
</dbReference>
<dbReference type="GO" id="GO:0005524">
    <property type="term" value="F:ATP binding"/>
    <property type="evidence" value="ECO:0007669"/>
    <property type="project" value="UniProtKB-UniRule"/>
</dbReference>
<keyword evidence="8" id="KW-0472">Membrane</keyword>
<keyword evidence="6 7" id="KW-0067">ATP-binding</keyword>
<dbReference type="EMBL" id="JAAXOP010000001">
    <property type="protein sequence ID" value="NKY48912.1"/>
    <property type="molecule type" value="Genomic_DNA"/>
</dbReference>
<dbReference type="Pfam" id="PF00069">
    <property type="entry name" value="Pkinase"/>
    <property type="match status" value="1"/>
</dbReference>
<keyword evidence="4 7" id="KW-0547">Nucleotide-binding</keyword>
<evidence type="ECO:0000259" key="9">
    <source>
        <dbReference type="PROSITE" id="PS50011"/>
    </source>
</evidence>
<dbReference type="InterPro" id="IPR011009">
    <property type="entry name" value="Kinase-like_dom_sf"/>
</dbReference>
<evidence type="ECO:0000256" key="8">
    <source>
        <dbReference type="SAM" id="Phobius"/>
    </source>
</evidence>
<evidence type="ECO:0000256" key="7">
    <source>
        <dbReference type="PROSITE-ProRule" id="PRU10141"/>
    </source>
</evidence>
<evidence type="ECO:0000256" key="2">
    <source>
        <dbReference type="ARBA" id="ARBA00022527"/>
    </source>
</evidence>
<dbReference type="SMART" id="SM00220">
    <property type="entry name" value="S_TKc"/>
    <property type="match status" value="1"/>
</dbReference>
<keyword evidence="3" id="KW-0808">Transferase</keyword>
<comment type="caution">
    <text evidence="10">The sequence shown here is derived from an EMBL/GenBank/DDBJ whole genome shotgun (WGS) entry which is preliminary data.</text>
</comment>
<keyword evidence="5 10" id="KW-0418">Kinase</keyword>
<dbReference type="SUPFAM" id="SSF56112">
    <property type="entry name" value="Protein kinase-like (PK-like)"/>
    <property type="match status" value="1"/>
</dbReference>
<dbReference type="InterPro" id="IPR000719">
    <property type="entry name" value="Prot_kinase_dom"/>
</dbReference>
<gene>
    <name evidence="10" type="ORF">HGA08_01645</name>
</gene>
<dbReference type="Gene3D" id="1.10.510.10">
    <property type="entry name" value="Transferase(Phosphotransferase) domain 1"/>
    <property type="match status" value="1"/>
</dbReference>
<keyword evidence="8" id="KW-0812">Transmembrane</keyword>
<feature type="domain" description="Protein kinase" evidence="9">
    <location>
        <begin position="13"/>
        <end position="275"/>
    </location>
</feature>
<dbReference type="InterPro" id="IPR017441">
    <property type="entry name" value="Protein_kinase_ATP_BS"/>
</dbReference>
<proteinExistence type="predicted"/>
<evidence type="ECO:0000256" key="4">
    <source>
        <dbReference type="ARBA" id="ARBA00022741"/>
    </source>
</evidence>
<evidence type="ECO:0000256" key="3">
    <source>
        <dbReference type="ARBA" id="ARBA00022679"/>
    </source>
</evidence>
<name>A0A846XS45_9NOCA</name>
<feature type="transmembrane region" description="Helical" evidence="8">
    <location>
        <begin position="346"/>
        <end position="368"/>
    </location>
</feature>
<evidence type="ECO:0000256" key="6">
    <source>
        <dbReference type="ARBA" id="ARBA00022840"/>
    </source>
</evidence>